<evidence type="ECO:0000259" key="2">
    <source>
        <dbReference type="Pfam" id="PF17667"/>
    </source>
</evidence>
<reference evidence="3" key="1">
    <citation type="submission" date="2022-11" db="EMBL/GenBank/DDBJ databases">
        <title>Genome Sequence of Cubamyces cubensis.</title>
        <authorList>
            <person name="Buettner E."/>
        </authorList>
    </citation>
    <scope>NUCLEOTIDE SEQUENCE</scope>
    <source>
        <strain evidence="3">MPL-01</strain>
    </source>
</reference>
<dbReference type="InterPro" id="IPR008266">
    <property type="entry name" value="Tyr_kinase_AS"/>
</dbReference>
<dbReference type="Proteomes" id="UP001215151">
    <property type="component" value="Unassembled WGS sequence"/>
</dbReference>
<dbReference type="PANTHER" id="PTHR38248">
    <property type="entry name" value="FUNK1 6"/>
    <property type="match status" value="1"/>
</dbReference>
<sequence>MATQATPRITRAPHPTKSRADAKHDSQAVVTGWASELSGRILPYGSNTDDFIDALLPCSTPYRPMSDLSAAFTAYKPAPGKEIREYPHLCRGLKAIVEPFPSSIKPEFAVTHLTKLSFPFDAFVKHHHQTSPDISVSFPGKSIRPIDWQSIAMVIEVKAEEKDDPFPRRGLKNVRTVEQLAKNARNLMLAHGFLAAYVVGIYGNSVRIARFDHTCALVSKAFNLKVGGAKTLQKFFWHFAHPMVGNTVVGADPTVTPLDAGSQEWVKSELRKANARNWPRHMSELRKGRRVEVYDEKTGRCVPYLLYHVVDVNGRLFSRATMVWRAIEDTRIWRDGRLVANPACTTVAKPRILKEAWRQLIRTAEAQFYHRLNEKIPEERRYGLPKMVCGGDIGVFEYRWWKDSQKCSPRRKRGRRISGPPGRVHSAVPSPLLFSSMGSSTSPPAAGVSLSSDYIPQEGFPLPHPLHQTYSWRLVYGNEYVHRERSHMRMVIDDVGRPLTEFVSTREMVRAMRDAIKGHELAWKDAKLLHRDVSVGNILIADNPEGNDFIGFIHDFDYSSMEDDGIPDECDGGPAKSASAIDLAQAYEIPEDLARKKEHTGTFYFMAIEILTEPGVIHDAHHDLESFYWVLIWVFVRHTNHGDYRGKGLCDAIFKFGSDESSADAKSGWLERARFNVPGNKPLTYLLEELTALVLYHIPTRRRDARRTLLTYESVLEVFDKALAMDGWPENDWRPCELFKTDGRTGIAPILATVPDEAAYSNDGSVFYKNPVQVLLTATGTRPPKPKVVLPPPPRTAPQLRGPMTRSRARAKRAIAAVMEEDEQDDCSSRSLLVTSVQPKGSKKPRRE</sequence>
<dbReference type="GO" id="GO:0004672">
    <property type="term" value="F:protein kinase activity"/>
    <property type="evidence" value="ECO:0007669"/>
    <property type="project" value="InterPro"/>
</dbReference>
<dbReference type="AlphaFoldDB" id="A0AAD7TXF2"/>
<keyword evidence="4" id="KW-1185">Reference proteome</keyword>
<feature type="region of interest" description="Disordered" evidence="1">
    <location>
        <begin position="820"/>
        <end position="848"/>
    </location>
</feature>
<dbReference type="EMBL" id="JAPEVG010000064">
    <property type="protein sequence ID" value="KAJ8488371.1"/>
    <property type="molecule type" value="Genomic_DNA"/>
</dbReference>
<accession>A0AAD7TXF2</accession>
<organism evidence="3 4">
    <name type="scientific">Trametes cubensis</name>
    <dbReference type="NCBI Taxonomy" id="1111947"/>
    <lineage>
        <taxon>Eukaryota</taxon>
        <taxon>Fungi</taxon>
        <taxon>Dikarya</taxon>
        <taxon>Basidiomycota</taxon>
        <taxon>Agaricomycotina</taxon>
        <taxon>Agaricomycetes</taxon>
        <taxon>Polyporales</taxon>
        <taxon>Polyporaceae</taxon>
        <taxon>Trametes</taxon>
    </lineage>
</organism>
<feature type="region of interest" description="Disordered" evidence="1">
    <location>
        <begin position="779"/>
        <end position="807"/>
    </location>
</feature>
<evidence type="ECO:0000313" key="3">
    <source>
        <dbReference type="EMBL" id="KAJ8488371.1"/>
    </source>
</evidence>
<evidence type="ECO:0000313" key="4">
    <source>
        <dbReference type="Proteomes" id="UP001215151"/>
    </source>
</evidence>
<protein>
    <recommendedName>
        <fullName evidence="2">Fungal-type protein kinase domain-containing protein</fullName>
    </recommendedName>
</protein>
<feature type="domain" description="Fungal-type protein kinase" evidence="2">
    <location>
        <begin position="144"/>
        <end position="634"/>
    </location>
</feature>
<proteinExistence type="predicted"/>
<dbReference type="PROSITE" id="PS00109">
    <property type="entry name" value="PROTEIN_KINASE_TYR"/>
    <property type="match status" value="1"/>
</dbReference>
<dbReference type="InterPro" id="IPR040976">
    <property type="entry name" value="Pkinase_fungal"/>
</dbReference>
<name>A0AAD7TXF2_9APHY</name>
<comment type="caution">
    <text evidence="3">The sequence shown here is derived from an EMBL/GenBank/DDBJ whole genome shotgun (WGS) entry which is preliminary data.</text>
</comment>
<dbReference type="PANTHER" id="PTHR38248:SF2">
    <property type="entry name" value="FUNK1 11"/>
    <property type="match status" value="1"/>
</dbReference>
<dbReference type="Gene3D" id="1.10.510.10">
    <property type="entry name" value="Transferase(Phosphotransferase) domain 1"/>
    <property type="match status" value="1"/>
</dbReference>
<evidence type="ECO:0000256" key="1">
    <source>
        <dbReference type="SAM" id="MobiDB-lite"/>
    </source>
</evidence>
<gene>
    <name evidence="3" type="ORF">ONZ51_g3607</name>
</gene>
<feature type="compositionally biased region" description="Polar residues" evidence="1">
    <location>
        <begin position="829"/>
        <end position="839"/>
    </location>
</feature>
<feature type="region of interest" description="Disordered" evidence="1">
    <location>
        <begin position="1"/>
        <end position="25"/>
    </location>
</feature>
<dbReference type="InterPro" id="IPR011009">
    <property type="entry name" value="Kinase-like_dom_sf"/>
</dbReference>
<dbReference type="Pfam" id="PF17667">
    <property type="entry name" value="Pkinase_fungal"/>
    <property type="match status" value="1"/>
</dbReference>
<dbReference type="SUPFAM" id="SSF56112">
    <property type="entry name" value="Protein kinase-like (PK-like)"/>
    <property type="match status" value="1"/>
</dbReference>